<evidence type="ECO:0000256" key="4">
    <source>
        <dbReference type="ARBA" id="ARBA00023014"/>
    </source>
</evidence>
<dbReference type="GO" id="GO:0051537">
    <property type="term" value="F:2 iron, 2 sulfur cluster binding"/>
    <property type="evidence" value="ECO:0007669"/>
    <property type="project" value="UniProtKB-KW"/>
</dbReference>
<accession>A0A381UZB1</accession>
<keyword evidence="4" id="KW-0411">Iron-sulfur</keyword>
<dbReference type="InterPro" id="IPR036922">
    <property type="entry name" value="Rieske_2Fe-2S_sf"/>
</dbReference>
<evidence type="ECO:0000256" key="1">
    <source>
        <dbReference type="ARBA" id="ARBA00022714"/>
    </source>
</evidence>
<gene>
    <name evidence="6" type="ORF">METZ01_LOCUS85812</name>
</gene>
<dbReference type="Pfam" id="PF00355">
    <property type="entry name" value="Rieske"/>
    <property type="match status" value="1"/>
</dbReference>
<dbReference type="PROSITE" id="PS51296">
    <property type="entry name" value="RIESKE"/>
    <property type="match status" value="1"/>
</dbReference>
<keyword evidence="1" id="KW-0001">2Fe-2S</keyword>
<dbReference type="SUPFAM" id="SSF50022">
    <property type="entry name" value="ISP domain"/>
    <property type="match status" value="1"/>
</dbReference>
<organism evidence="6">
    <name type="scientific">marine metagenome</name>
    <dbReference type="NCBI Taxonomy" id="408172"/>
    <lineage>
        <taxon>unclassified sequences</taxon>
        <taxon>metagenomes</taxon>
        <taxon>ecological metagenomes</taxon>
    </lineage>
</organism>
<keyword evidence="2" id="KW-0479">Metal-binding</keyword>
<dbReference type="GO" id="GO:0046872">
    <property type="term" value="F:metal ion binding"/>
    <property type="evidence" value="ECO:0007669"/>
    <property type="project" value="UniProtKB-KW"/>
</dbReference>
<name>A0A381UZB1_9ZZZZ</name>
<protein>
    <recommendedName>
        <fullName evidence="5">Rieske domain-containing protein</fullName>
    </recommendedName>
</protein>
<sequence length="94" mass="10173">MDELREDGGIQRAVGDREVGLFKLEGEVCAIDGICPHIGGPLGEGFVEDGTVSCPLHGWPFDLRTGQCTTNPRAKVDCFETKVEAGEVFVRLPQ</sequence>
<evidence type="ECO:0000259" key="5">
    <source>
        <dbReference type="PROSITE" id="PS51296"/>
    </source>
</evidence>
<keyword evidence="3" id="KW-0408">Iron</keyword>
<dbReference type="PANTHER" id="PTHR21496">
    <property type="entry name" value="FERREDOXIN-RELATED"/>
    <property type="match status" value="1"/>
</dbReference>
<evidence type="ECO:0000256" key="2">
    <source>
        <dbReference type="ARBA" id="ARBA00022723"/>
    </source>
</evidence>
<dbReference type="Gene3D" id="2.102.10.10">
    <property type="entry name" value="Rieske [2Fe-2S] iron-sulphur domain"/>
    <property type="match status" value="1"/>
</dbReference>
<evidence type="ECO:0000313" key="6">
    <source>
        <dbReference type="EMBL" id="SVA32958.1"/>
    </source>
</evidence>
<dbReference type="InterPro" id="IPR017941">
    <property type="entry name" value="Rieske_2Fe-2S"/>
</dbReference>
<evidence type="ECO:0000256" key="3">
    <source>
        <dbReference type="ARBA" id="ARBA00023004"/>
    </source>
</evidence>
<reference evidence="6" key="1">
    <citation type="submission" date="2018-05" db="EMBL/GenBank/DDBJ databases">
        <authorList>
            <person name="Lanie J.A."/>
            <person name="Ng W.-L."/>
            <person name="Kazmierczak K.M."/>
            <person name="Andrzejewski T.M."/>
            <person name="Davidsen T.M."/>
            <person name="Wayne K.J."/>
            <person name="Tettelin H."/>
            <person name="Glass J.I."/>
            <person name="Rusch D."/>
            <person name="Podicherti R."/>
            <person name="Tsui H.-C.T."/>
            <person name="Winkler M.E."/>
        </authorList>
    </citation>
    <scope>NUCLEOTIDE SEQUENCE</scope>
</reference>
<feature type="domain" description="Rieske" evidence="5">
    <location>
        <begin position="1"/>
        <end position="90"/>
    </location>
</feature>
<dbReference type="AlphaFoldDB" id="A0A381UZB1"/>
<dbReference type="PANTHER" id="PTHR21496:SF23">
    <property type="entry name" value="3-PHENYLPROPIONATE_CINNAMIC ACID DIOXYGENASE FERREDOXIN SUBUNIT"/>
    <property type="match status" value="1"/>
</dbReference>
<dbReference type="EMBL" id="UINC01007372">
    <property type="protein sequence ID" value="SVA32958.1"/>
    <property type="molecule type" value="Genomic_DNA"/>
</dbReference>
<proteinExistence type="predicted"/>